<evidence type="ECO:0000313" key="3">
    <source>
        <dbReference type="Proteomes" id="UP000320811"/>
    </source>
</evidence>
<dbReference type="PANTHER" id="PTHR37417:SF3">
    <property type="entry name" value="MYOSIN-CROSSREACTIVE PROTEIN"/>
    <property type="match status" value="1"/>
</dbReference>
<evidence type="ECO:0000313" key="2">
    <source>
        <dbReference type="EMBL" id="TWF42919.1"/>
    </source>
</evidence>
<dbReference type="InterPro" id="IPR036188">
    <property type="entry name" value="FAD/NAD-bd_sf"/>
</dbReference>
<dbReference type="GO" id="GO:0006631">
    <property type="term" value="P:fatty acid metabolic process"/>
    <property type="evidence" value="ECO:0007669"/>
    <property type="project" value="InterPro"/>
</dbReference>
<dbReference type="GO" id="GO:0050151">
    <property type="term" value="F:oleate hydratase activity"/>
    <property type="evidence" value="ECO:0007669"/>
    <property type="project" value="InterPro"/>
</dbReference>
<dbReference type="SUPFAM" id="SSF51905">
    <property type="entry name" value="FAD/NAD(P)-binding domain"/>
    <property type="match status" value="1"/>
</dbReference>
<accession>A0A561PXT8</accession>
<dbReference type="PANTHER" id="PTHR37417">
    <property type="entry name" value="67 KDA MYOSIN-CROSS-REACTIVE ANTIGEN FAMILY PROTEIN (AFU_ORTHOLOGUE AFUA_5G09970)"/>
    <property type="match status" value="1"/>
</dbReference>
<dbReference type="AlphaFoldDB" id="A0A561PXT8"/>
<organism evidence="2 3">
    <name type="scientific">Chitinophaga polysaccharea</name>
    <dbReference type="NCBI Taxonomy" id="1293035"/>
    <lineage>
        <taxon>Bacteria</taxon>
        <taxon>Pseudomonadati</taxon>
        <taxon>Bacteroidota</taxon>
        <taxon>Chitinophagia</taxon>
        <taxon>Chitinophagales</taxon>
        <taxon>Chitinophagaceae</taxon>
        <taxon>Chitinophaga</taxon>
    </lineage>
</organism>
<dbReference type="InterPro" id="IPR010354">
    <property type="entry name" value="Oleate_hydratase"/>
</dbReference>
<dbReference type="NCBIfam" id="NF010584">
    <property type="entry name" value="PRK13977.1"/>
    <property type="match status" value="1"/>
</dbReference>
<dbReference type="GO" id="GO:0071949">
    <property type="term" value="F:FAD binding"/>
    <property type="evidence" value="ECO:0007669"/>
    <property type="project" value="InterPro"/>
</dbReference>
<comment type="caution">
    <text evidence="2">The sequence shown here is derived from an EMBL/GenBank/DDBJ whole genome shotgun (WGS) entry which is preliminary data.</text>
</comment>
<name>A0A561PXT8_9BACT</name>
<reference evidence="2 3" key="1">
    <citation type="submission" date="2019-06" db="EMBL/GenBank/DDBJ databases">
        <title>Sorghum-associated microbial communities from plants grown in Nebraska, USA.</title>
        <authorList>
            <person name="Schachtman D."/>
        </authorList>
    </citation>
    <scope>NUCLEOTIDE SEQUENCE [LARGE SCALE GENOMIC DNA]</scope>
    <source>
        <strain evidence="2 3">1209</strain>
    </source>
</reference>
<gene>
    <name evidence="2" type="ORF">FHW36_102681</name>
</gene>
<dbReference type="Gene3D" id="3.30.9.80">
    <property type="match status" value="1"/>
</dbReference>
<dbReference type="Pfam" id="PF06100">
    <property type="entry name" value="MCRA"/>
    <property type="match status" value="1"/>
</dbReference>
<feature type="region of interest" description="Disordered" evidence="1">
    <location>
        <begin position="28"/>
        <end position="54"/>
    </location>
</feature>
<evidence type="ECO:0000256" key="1">
    <source>
        <dbReference type="SAM" id="MobiDB-lite"/>
    </source>
</evidence>
<dbReference type="EMBL" id="VIWO01000002">
    <property type="protein sequence ID" value="TWF42919.1"/>
    <property type="molecule type" value="Genomic_DNA"/>
</dbReference>
<protein>
    <submittedName>
        <fullName evidence="2">Oleate hydratase</fullName>
    </submittedName>
</protein>
<proteinExistence type="predicted"/>
<dbReference type="Proteomes" id="UP000320811">
    <property type="component" value="Unassembled WGS sequence"/>
</dbReference>
<keyword evidence="3" id="KW-1185">Reference proteome</keyword>
<dbReference type="Gene3D" id="3.50.50.60">
    <property type="entry name" value="FAD/NAD(P)-binding domain"/>
    <property type="match status" value="2"/>
</dbReference>
<sequence>MVNQNELSMNNITSKFENFIQASDIYGKVDHQPDASKETPRNTPEKSMPFSDQIGNYQRNKGIPVRSYKNSKAYIVGSGIGGLATAYYLIRDGHFTPENITFIEQLPIEGGSLDGAGNAKDGYIIRGGREMDCTYENLWDLFQDIPALEMPPPYSVLDEYRLVNDNDSNYSIARLIHEQGKVRDFSKFGLNKKDQLALIKLLLKKKEELDDITIEAYFGKSFLESNFWTFWRTMFAFENWHSLLEFKLYMHRFLHAIDGLHDLSSLIFPKYNQYDSFVTPLGRWLKEKGVKIRFDALVKDLDMLINAEGKVVKGIITEQEGKEVIIPLTADDYVIVTTGSMTEDTSYGNNVTAPVLVVDNSTSGQSAGWKLWKNLAAKSPVFGKPEKFCSNIEKSSWESVTLTCRPSALVEKLKTYAVNDPYSGKTVTGGIITITDSNWLMSFTCNRQPHFPTQPGDVLVLWVYALFMDKEGNYIKKTMPACTGNEILSELCYHLGIVEQVDNVIANTIVHTAYMPYITSMFMPRAKGDRPQVVPDGCSNLALIGQFVETNNDVVFTMESSVRTARVAVYTLLNLNKQVPDINPLQYDIRHLLKATKTLNDNQPFLGEGLLRRVLKGTYFEHILPVGADAHPHEEEKESFLAEQFGKFKEWVASFKN</sequence>
<feature type="compositionally biased region" description="Basic and acidic residues" evidence="1">
    <location>
        <begin position="28"/>
        <end position="44"/>
    </location>
</feature>